<organism evidence="1 2">
    <name type="scientific">Candidatus Magasanikbacteria bacterium CG_4_10_14_0_2_um_filter_41_31</name>
    <dbReference type="NCBI Taxonomy" id="1974639"/>
    <lineage>
        <taxon>Bacteria</taxon>
        <taxon>Candidatus Magasanikiibacteriota</taxon>
    </lineage>
</organism>
<reference evidence="2" key="1">
    <citation type="submission" date="2017-09" db="EMBL/GenBank/DDBJ databases">
        <title>Depth-based differentiation of microbial function through sediment-hosted aquifers and enrichment of novel symbionts in the deep terrestrial subsurface.</title>
        <authorList>
            <person name="Probst A.J."/>
            <person name="Ladd B."/>
            <person name="Jarett J.K."/>
            <person name="Geller-Mcgrath D.E."/>
            <person name="Sieber C.M.K."/>
            <person name="Emerson J.B."/>
            <person name="Anantharaman K."/>
            <person name="Thomas B.C."/>
            <person name="Malmstrom R."/>
            <person name="Stieglmeier M."/>
            <person name="Klingl A."/>
            <person name="Woyke T."/>
            <person name="Ryan C.M."/>
            <person name="Banfield J.F."/>
        </authorList>
    </citation>
    <scope>NUCLEOTIDE SEQUENCE [LARGE SCALE GENOMIC DNA]</scope>
</reference>
<comment type="caution">
    <text evidence="1">The sequence shown here is derived from an EMBL/GenBank/DDBJ whole genome shotgun (WGS) entry which is preliminary data.</text>
</comment>
<name>A0A2M7V3F2_9BACT</name>
<accession>A0A2M7V3F2</accession>
<dbReference type="AlphaFoldDB" id="A0A2M7V3F2"/>
<proteinExistence type="predicted"/>
<sequence>MSTQKKPWDLITKDERRYAIDKIMTFFSEERDEDIGMIAAEEVLDMFLELIGPTLHNSAITEAKDWFKTKLADIEVDYDLLKK</sequence>
<dbReference type="EMBL" id="PFPI01000041">
    <property type="protein sequence ID" value="PIZ92915.1"/>
    <property type="molecule type" value="Genomic_DNA"/>
</dbReference>
<dbReference type="Pfam" id="PF09932">
    <property type="entry name" value="DUF2164"/>
    <property type="match status" value="1"/>
</dbReference>
<protein>
    <submittedName>
        <fullName evidence="1">DUF2164 domain-containing protein</fullName>
    </submittedName>
</protein>
<evidence type="ECO:0000313" key="2">
    <source>
        <dbReference type="Proteomes" id="UP000230078"/>
    </source>
</evidence>
<dbReference type="InterPro" id="IPR018680">
    <property type="entry name" value="DUF2164"/>
</dbReference>
<dbReference type="Proteomes" id="UP000230078">
    <property type="component" value="Unassembled WGS sequence"/>
</dbReference>
<gene>
    <name evidence="1" type="ORF">COX83_03165</name>
</gene>
<evidence type="ECO:0000313" key="1">
    <source>
        <dbReference type="EMBL" id="PIZ92915.1"/>
    </source>
</evidence>